<accession>A0ABU5CGV1</accession>
<protein>
    <submittedName>
        <fullName evidence="2">Uncharacterized protein</fullName>
    </submittedName>
</protein>
<evidence type="ECO:0000313" key="3">
    <source>
        <dbReference type="Proteomes" id="UP001228376"/>
    </source>
</evidence>
<feature type="transmembrane region" description="Helical" evidence="1">
    <location>
        <begin position="32"/>
        <end position="57"/>
    </location>
</feature>
<reference evidence="2 3" key="1">
    <citation type="submission" date="2023-10" db="EMBL/GenBank/DDBJ databases">
        <title>179-bfca-hs.</title>
        <authorList>
            <person name="Miliotis G."/>
            <person name="Sengupta P."/>
            <person name="Hameed A."/>
            <person name="Chuvochina M."/>
            <person name="Mcdonagh F."/>
            <person name="Simpson A.C."/>
            <person name="Singh N.K."/>
            <person name="Rekha P.D."/>
            <person name="Raman K."/>
            <person name="Hugenholtz P."/>
            <person name="Venkateswaran K."/>
        </authorList>
    </citation>
    <scope>NUCLEOTIDE SEQUENCE [LARGE SCALE GENOMIC DNA]</scope>
    <source>
        <strain evidence="2 3">179-BFC-A-HS</strain>
    </source>
</reference>
<keyword evidence="1" id="KW-0472">Membrane</keyword>
<dbReference type="Proteomes" id="UP001228376">
    <property type="component" value="Unassembled WGS sequence"/>
</dbReference>
<feature type="transmembrane region" description="Helical" evidence="1">
    <location>
        <begin position="7"/>
        <end position="26"/>
    </location>
</feature>
<keyword evidence="3" id="KW-1185">Reference proteome</keyword>
<name>A0ABU5CGV1_9BACI</name>
<keyword evidence="1" id="KW-0812">Transmembrane</keyword>
<keyword evidence="1" id="KW-1133">Transmembrane helix</keyword>
<dbReference type="InterPro" id="IPR036927">
    <property type="entry name" value="Cyt_c_oxase-like_su1_sf"/>
</dbReference>
<dbReference type="EMBL" id="JAROCA020000001">
    <property type="protein sequence ID" value="MDY0405440.1"/>
    <property type="molecule type" value="Genomic_DNA"/>
</dbReference>
<dbReference type="Gene3D" id="1.20.210.10">
    <property type="entry name" value="Cytochrome c oxidase-like, subunit I domain"/>
    <property type="match status" value="1"/>
</dbReference>
<evidence type="ECO:0000313" key="2">
    <source>
        <dbReference type="EMBL" id="MDY0405440.1"/>
    </source>
</evidence>
<sequence length="72" mass="7949">MLGKWSFWLYNIGLPILLLSMFMAQIKGLLGFAHIFTFTGGTALAIGVILVIINIYLNVHESTAYNSNNKSS</sequence>
<organism evidence="2 3">
    <name type="scientific">Tigheibacillus jepli</name>
    <dbReference type="NCBI Taxonomy" id="3035914"/>
    <lineage>
        <taxon>Bacteria</taxon>
        <taxon>Bacillati</taxon>
        <taxon>Bacillota</taxon>
        <taxon>Bacilli</taxon>
        <taxon>Bacillales</taxon>
        <taxon>Bacillaceae</taxon>
        <taxon>Tigheibacillus</taxon>
    </lineage>
</organism>
<dbReference type="RefSeq" id="WP_320384493.1">
    <property type="nucleotide sequence ID" value="NZ_JAROCA020000001.1"/>
</dbReference>
<evidence type="ECO:0000256" key="1">
    <source>
        <dbReference type="SAM" id="Phobius"/>
    </source>
</evidence>
<proteinExistence type="predicted"/>
<comment type="caution">
    <text evidence="2">The sequence shown here is derived from an EMBL/GenBank/DDBJ whole genome shotgun (WGS) entry which is preliminary data.</text>
</comment>
<gene>
    <name evidence="2" type="ORF">P5G51_008550</name>
</gene>